<comment type="caution">
    <text evidence="6">The sequence shown here is derived from an EMBL/GenBank/DDBJ whole genome shotgun (WGS) entry which is preliminary data.</text>
</comment>
<name>A0A9P6U8Q6_9FUNG</name>
<dbReference type="EMBL" id="JAAAJA010000031">
    <property type="protein sequence ID" value="KAG0265458.1"/>
    <property type="molecule type" value="Genomic_DNA"/>
</dbReference>
<proteinExistence type="predicted"/>
<sequence>MKTFNLDCEENSKVVASDNLKYTITYFDIHFGGTSSRGILAYAGADWTPVYPDWPAQKASLPFEVLPVLTVIHPDGKKLELSENVAIDIFLAKQFGLHGNNAWEEALINSFYSNSSALFSKEAMSNLFWESKDKGPEEKAKNLDKFVNETLPNWAKIHEAHLKNNGLNGHYVGNRTTLADIKMTTALTAIEIVIGKERVATAISKTETPGIVHVRANVESKSSYATWVNSDKYKELNEKSAAMMKQHHPEWSQ</sequence>
<evidence type="ECO:0000259" key="4">
    <source>
        <dbReference type="PROSITE" id="PS50404"/>
    </source>
</evidence>
<dbReference type="SUPFAM" id="SSF52833">
    <property type="entry name" value="Thioredoxin-like"/>
    <property type="match status" value="1"/>
</dbReference>
<accession>A0A9P6U8Q6</accession>
<reference evidence="6" key="1">
    <citation type="journal article" date="2020" name="Fungal Divers.">
        <title>Resolving the Mortierellaceae phylogeny through synthesis of multi-gene phylogenetics and phylogenomics.</title>
        <authorList>
            <person name="Vandepol N."/>
            <person name="Liber J."/>
            <person name="Desiro A."/>
            <person name="Na H."/>
            <person name="Kennedy M."/>
            <person name="Barry K."/>
            <person name="Grigoriev I.V."/>
            <person name="Miller A.N."/>
            <person name="O'Donnell K."/>
            <person name="Stajich J.E."/>
            <person name="Bonito G."/>
        </authorList>
    </citation>
    <scope>NUCLEOTIDE SEQUENCE</scope>
    <source>
        <strain evidence="6">KOD948</strain>
    </source>
</reference>
<dbReference type="InterPro" id="IPR004046">
    <property type="entry name" value="GST_C"/>
</dbReference>
<dbReference type="InterPro" id="IPR050213">
    <property type="entry name" value="GST_superfamily"/>
</dbReference>
<evidence type="ECO:0000259" key="5">
    <source>
        <dbReference type="PROSITE" id="PS50405"/>
    </source>
</evidence>
<evidence type="ECO:0000256" key="1">
    <source>
        <dbReference type="ARBA" id="ARBA00012452"/>
    </source>
</evidence>
<evidence type="ECO:0000313" key="7">
    <source>
        <dbReference type="Proteomes" id="UP000726737"/>
    </source>
</evidence>
<dbReference type="SUPFAM" id="SSF47616">
    <property type="entry name" value="GST C-terminal domain-like"/>
    <property type="match status" value="1"/>
</dbReference>
<comment type="catalytic activity">
    <reaction evidence="3">
        <text>RX + glutathione = an S-substituted glutathione + a halide anion + H(+)</text>
        <dbReference type="Rhea" id="RHEA:16437"/>
        <dbReference type="ChEBI" id="CHEBI:15378"/>
        <dbReference type="ChEBI" id="CHEBI:16042"/>
        <dbReference type="ChEBI" id="CHEBI:17792"/>
        <dbReference type="ChEBI" id="CHEBI:57925"/>
        <dbReference type="ChEBI" id="CHEBI:90779"/>
        <dbReference type="EC" id="2.5.1.18"/>
    </reaction>
</comment>
<dbReference type="Gene3D" id="3.40.30.10">
    <property type="entry name" value="Glutaredoxin"/>
    <property type="match status" value="1"/>
</dbReference>
<dbReference type="OrthoDB" id="414243at2759"/>
<evidence type="ECO:0000256" key="3">
    <source>
        <dbReference type="ARBA" id="ARBA00047960"/>
    </source>
</evidence>
<dbReference type="Pfam" id="PF14497">
    <property type="entry name" value="GST_C_3"/>
    <property type="match status" value="1"/>
</dbReference>
<dbReference type="InterPro" id="IPR004045">
    <property type="entry name" value="Glutathione_S-Trfase_N"/>
</dbReference>
<dbReference type="AlphaFoldDB" id="A0A9P6U8Q6"/>
<protein>
    <recommendedName>
        <fullName evidence="1">glutathione transferase</fullName>
        <ecNumber evidence="1">2.5.1.18</ecNumber>
    </recommendedName>
</protein>
<keyword evidence="2" id="KW-0808">Transferase</keyword>
<dbReference type="GO" id="GO:0006749">
    <property type="term" value="P:glutathione metabolic process"/>
    <property type="evidence" value="ECO:0007669"/>
    <property type="project" value="TreeGrafter"/>
</dbReference>
<evidence type="ECO:0000256" key="2">
    <source>
        <dbReference type="ARBA" id="ARBA00022679"/>
    </source>
</evidence>
<keyword evidence="7" id="KW-1185">Reference proteome</keyword>
<dbReference type="GO" id="GO:0004364">
    <property type="term" value="F:glutathione transferase activity"/>
    <property type="evidence" value="ECO:0007669"/>
    <property type="project" value="UniProtKB-EC"/>
</dbReference>
<dbReference type="Proteomes" id="UP000726737">
    <property type="component" value="Unassembled WGS sequence"/>
</dbReference>
<feature type="domain" description="GST N-terminal" evidence="4">
    <location>
        <begin position="20"/>
        <end position="99"/>
    </location>
</feature>
<feature type="domain" description="GST C-terminal" evidence="5">
    <location>
        <begin position="101"/>
        <end position="243"/>
    </location>
</feature>
<dbReference type="PANTHER" id="PTHR11571:SF224">
    <property type="entry name" value="HEMATOPOIETIC PROSTAGLANDIN D SYNTHASE"/>
    <property type="match status" value="1"/>
</dbReference>
<dbReference type="InterPro" id="IPR010987">
    <property type="entry name" value="Glutathione-S-Trfase_C-like"/>
</dbReference>
<evidence type="ECO:0000313" key="6">
    <source>
        <dbReference type="EMBL" id="KAG0265458.1"/>
    </source>
</evidence>
<dbReference type="PROSITE" id="PS50405">
    <property type="entry name" value="GST_CTER"/>
    <property type="match status" value="1"/>
</dbReference>
<dbReference type="PROSITE" id="PS50404">
    <property type="entry name" value="GST_NTER"/>
    <property type="match status" value="1"/>
</dbReference>
<dbReference type="EC" id="2.5.1.18" evidence="1"/>
<dbReference type="InterPro" id="IPR036249">
    <property type="entry name" value="Thioredoxin-like_sf"/>
</dbReference>
<dbReference type="PANTHER" id="PTHR11571">
    <property type="entry name" value="GLUTATHIONE S-TRANSFERASE"/>
    <property type="match status" value="1"/>
</dbReference>
<dbReference type="InterPro" id="IPR036282">
    <property type="entry name" value="Glutathione-S-Trfase_C_sf"/>
</dbReference>
<gene>
    <name evidence="6" type="ORF">BG011_004678</name>
</gene>
<dbReference type="Gene3D" id="1.20.1050.10">
    <property type="match status" value="1"/>
</dbReference>
<organism evidence="6 7">
    <name type="scientific">Mortierella polycephala</name>
    <dbReference type="NCBI Taxonomy" id="41804"/>
    <lineage>
        <taxon>Eukaryota</taxon>
        <taxon>Fungi</taxon>
        <taxon>Fungi incertae sedis</taxon>
        <taxon>Mucoromycota</taxon>
        <taxon>Mortierellomycotina</taxon>
        <taxon>Mortierellomycetes</taxon>
        <taxon>Mortierellales</taxon>
        <taxon>Mortierellaceae</taxon>
        <taxon>Mortierella</taxon>
    </lineage>
</organism>